<keyword evidence="2" id="KW-0540">Nuclease</keyword>
<dbReference type="Pfam" id="PF13391">
    <property type="entry name" value="HNH_2"/>
    <property type="match status" value="1"/>
</dbReference>
<dbReference type="InterPro" id="IPR003615">
    <property type="entry name" value="HNH_nuc"/>
</dbReference>
<sequence>MSYFWVNHKQTGRQERLGGYLWSPFKKANGGKNATYDSMATARPGDTVFSYVGGRIGAVGTVVQAARPAPKPVEFGVAGANWGKEGWLLPVDFEVLERPLKPKDAIESIRPRLPLKHSPIQPNGNGNQACYLAPISDALGTHLLELLGRVLSAPIDDEAQDVREIEASPVLSETEKAQLIQARRGQGRFRSAVLGIEPRCRVTGVDVPELLRASHIKPWRDSDNCERLDGNNGLMLAPHVDVLFDRGLISFSDAGGILVSPQLSPKVLGQWGINPKRTVGIFSPDQSMYLRLHRQRFGYQPE</sequence>
<dbReference type="OrthoDB" id="9811869at2"/>
<accession>A0A557QJH9</accession>
<keyword evidence="2" id="KW-0255">Endonuclease</keyword>
<evidence type="ECO:0000259" key="1">
    <source>
        <dbReference type="Pfam" id="PF13391"/>
    </source>
</evidence>
<dbReference type="Proteomes" id="UP000319502">
    <property type="component" value="Unassembled WGS sequence"/>
</dbReference>
<evidence type="ECO:0000313" key="2">
    <source>
        <dbReference type="EMBL" id="TVO53065.1"/>
    </source>
</evidence>
<comment type="caution">
    <text evidence="2">The sequence shown here is derived from an EMBL/GenBank/DDBJ whole genome shotgun (WGS) entry which is preliminary data.</text>
</comment>
<gene>
    <name evidence="2" type="ORF">FHP91_14765</name>
</gene>
<protein>
    <submittedName>
        <fullName evidence="2">HNH endonuclease</fullName>
    </submittedName>
</protein>
<feature type="domain" description="HNH nuclease" evidence="1">
    <location>
        <begin position="200"/>
        <end position="251"/>
    </location>
</feature>
<dbReference type="RefSeq" id="WP_144310316.1">
    <property type="nucleotide sequence ID" value="NZ_VMNK01000015.1"/>
</dbReference>
<keyword evidence="3" id="KW-1185">Reference proteome</keyword>
<organism evidence="2 3">
    <name type="scientific">Denitromonas halophila</name>
    <dbReference type="NCBI Taxonomy" id="1629404"/>
    <lineage>
        <taxon>Bacteria</taxon>
        <taxon>Pseudomonadati</taxon>
        <taxon>Pseudomonadota</taxon>
        <taxon>Betaproteobacteria</taxon>
        <taxon>Rhodocyclales</taxon>
        <taxon>Zoogloeaceae</taxon>
        <taxon>Denitromonas</taxon>
    </lineage>
</organism>
<dbReference type="AlphaFoldDB" id="A0A557QJH9"/>
<proteinExistence type="predicted"/>
<keyword evidence="2" id="KW-0378">Hydrolase</keyword>
<dbReference type="EMBL" id="VMNK01000015">
    <property type="protein sequence ID" value="TVO53065.1"/>
    <property type="molecule type" value="Genomic_DNA"/>
</dbReference>
<name>A0A557QJH9_9RHOO</name>
<dbReference type="GO" id="GO:0004519">
    <property type="term" value="F:endonuclease activity"/>
    <property type="evidence" value="ECO:0007669"/>
    <property type="project" value="UniProtKB-KW"/>
</dbReference>
<reference evidence="2 3" key="1">
    <citation type="submission" date="2019-07" db="EMBL/GenBank/DDBJ databases">
        <title>The pathways for chlorine oxyanion respiration interact through the shared metabolite chlorate.</title>
        <authorList>
            <person name="Barnum T.P."/>
            <person name="Cheng Y."/>
            <person name="Hill K.A."/>
            <person name="Lucas L.N."/>
            <person name="Carlson H.K."/>
            <person name="Coates J.D."/>
        </authorList>
    </citation>
    <scope>NUCLEOTIDE SEQUENCE [LARGE SCALE GENOMIC DNA]</scope>
    <source>
        <strain evidence="2 3">SFB-3</strain>
    </source>
</reference>
<evidence type="ECO:0000313" key="3">
    <source>
        <dbReference type="Proteomes" id="UP000319502"/>
    </source>
</evidence>